<comment type="caution">
    <text evidence="2">The sequence shown here is derived from an EMBL/GenBank/DDBJ whole genome shotgun (WGS) entry which is preliminary data.</text>
</comment>
<name>A0AB34K057_PRYPA</name>
<evidence type="ECO:0000313" key="3">
    <source>
        <dbReference type="Proteomes" id="UP001515480"/>
    </source>
</evidence>
<proteinExistence type="predicted"/>
<accession>A0AB34K057</accession>
<reference evidence="2 3" key="1">
    <citation type="journal article" date="2024" name="Science">
        <title>Giant polyketide synthase enzymes in the biosynthesis of giant marine polyether toxins.</title>
        <authorList>
            <person name="Fallon T.R."/>
            <person name="Shende V.V."/>
            <person name="Wierzbicki I.H."/>
            <person name="Pendleton A.L."/>
            <person name="Watervoot N.F."/>
            <person name="Auber R.P."/>
            <person name="Gonzalez D.J."/>
            <person name="Wisecaver J.H."/>
            <person name="Moore B.S."/>
        </authorList>
    </citation>
    <scope>NUCLEOTIDE SEQUENCE [LARGE SCALE GENOMIC DNA]</scope>
    <source>
        <strain evidence="2 3">12B1</strain>
    </source>
</reference>
<evidence type="ECO:0000313" key="2">
    <source>
        <dbReference type="EMBL" id="KAL1526532.1"/>
    </source>
</evidence>
<sequence length="411" mass="43382">MASAESPWLAAGVHYQRKFTSARSEGSERSSELYLCGSPCASLLCWPFVTGAPCECEGKLAHILQGVCGRAINGAFGRAGRSGGCSGARCNAAVHLSDEGIRGELGTWWEARHGEPPVFCMAATGRSQKGAATTAARGERSTASAGDVHPTVTRCTLPAARVVELMRAHESDSKYIAMFLAAPYLQQMLEDDGLRSLLAMRSRVKEVSEGLAACELIRSLVKPEVIAEGGQGVLVLDVCSGKGLGATLVSFLLPRGRVVMFDANGNMDLSHVKSRPNMSFRHLDIFSDGAPSVLRSETAGATITIALGMHLCGALSPRFIDLALAIESIDAMALCPCCLKGAHGKAVAFAARSRGVDSYGVLLETLQAICEREIALRTSEGKRAATVSIVVDPSILSPKNAFVTITKSPMQ</sequence>
<dbReference type="InterPro" id="IPR025714">
    <property type="entry name" value="Methyltranfer_dom"/>
</dbReference>
<dbReference type="Pfam" id="PF13679">
    <property type="entry name" value="Methyltransf_32"/>
    <property type="match status" value="1"/>
</dbReference>
<organism evidence="2 3">
    <name type="scientific">Prymnesium parvum</name>
    <name type="common">Toxic golden alga</name>
    <dbReference type="NCBI Taxonomy" id="97485"/>
    <lineage>
        <taxon>Eukaryota</taxon>
        <taxon>Haptista</taxon>
        <taxon>Haptophyta</taxon>
        <taxon>Prymnesiophyceae</taxon>
        <taxon>Prymnesiales</taxon>
        <taxon>Prymnesiaceae</taxon>
        <taxon>Prymnesium</taxon>
    </lineage>
</organism>
<gene>
    <name evidence="2" type="ORF">AB1Y20_015241</name>
</gene>
<dbReference type="EMBL" id="JBGBPQ010000003">
    <property type="protein sequence ID" value="KAL1526532.1"/>
    <property type="molecule type" value="Genomic_DNA"/>
</dbReference>
<keyword evidence="3" id="KW-1185">Reference proteome</keyword>
<dbReference type="Proteomes" id="UP001515480">
    <property type="component" value="Unassembled WGS sequence"/>
</dbReference>
<protein>
    <recommendedName>
        <fullName evidence="1">Methyltransferase domain-containing protein</fullName>
    </recommendedName>
</protein>
<feature type="domain" description="Methyltransferase" evidence="1">
    <location>
        <begin position="214"/>
        <end position="339"/>
    </location>
</feature>
<evidence type="ECO:0000259" key="1">
    <source>
        <dbReference type="Pfam" id="PF13679"/>
    </source>
</evidence>
<dbReference type="AlphaFoldDB" id="A0AB34K057"/>